<feature type="region of interest" description="Disordered" evidence="4">
    <location>
        <begin position="1"/>
        <end position="27"/>
    </location>
</feature>
<evidence type="ECO:0000313" key="7">
    <source>
        <dbReference type="Proteomes" id="UP000652219"/>
    </source>
</evidence>
<evidence type="ECO:0000256" key="3">
    <source>
        <dbReference type="PROSITE-ProRule" id="PRU00023"/>
    </source>
</evidence>
<dbReference type="PRINTS" id="PR01415">
    <property type="entry name" value="ANKYRIN"/>
</dbReference>
<feature type="repeat" description="ANK" evidence="3">
    <location>
        <begin position="846"/>
        <end position="878"/>
    </location>
</feature>
<dbReference type="SUPFAM" id="SSF52540">
    <property type="entry name" value="P-loop containing nucleoside triphosphate hydrolases"/>
    <property type="match status" value="1"/>
</dbReference>
<feature type="repeat" description="ANK" evidence="3">
    <location>
        <begin position="913"/>
        <end position="945"/>
    </location>
</feature>
<dbReference type="Pfam" id="PF00023">
    <property type="entry name" value="Ank"/>
    <property type="match status" value="2"/>
</dbReference>
<feature type="repeat" description="ANK" evidence="3">
    <location>
        <begin position="1045"/>
        <end position="1077"/>
    </location>
</feature>
<accession>A0A8H6INL6</accession>
<dbReference type="PROSITE" id="PS50088">
    <property type="entry name" value="ANK_REPEAT"/>
    <property type="match status" value="10"/>
</dbReference>
<name>A0A8H6INL6_9PEZI</name>
<keyword evidence="7" id="KW-1185">Reference proteome</keyword>
<keyword evidence="2 3" id="KW-0040">ANK repeat</keyword>
<feature type="repeat" description="ANK" evidence="3">
    <location>
        <begin position="879"/>
        <end position="911"/>
    </location>
</feature>
<evidence type="ECO:0000256" key="2">
    <source>
        <dbReference type="ARBA" id="ARBA00023043"/>
    </source>
</evidence>
<protein>
    <submittedName>
        <fullName evidence="6">NACHT and ankyrin domain protein</fullName>
    </submittedName>
</protein>
<keyword evidence="1" id="KW-0677">Repeat</keyword>
<comment type="caution">
    <text evidence="6">The sequence shown here is derived from an EMBL/GenBank/DDBJ whole genome shotgun (WGS) entry which is preliminary data.</text>
</comment>
<feature type="repeat" description="ANK" evidence="3">
    <location>
        <begin position="712"/>
        <end position="744"/>
    </location>
</feature>
<organism evidence="6 7">
    <name type="scientific">Colletotrichum sojae</name>
    <dbReference type="NCBI Taxonomy" id="2175907"/>
    <lineage>
        <taxon>Eukaryota</taxon>
        <taxon>Fungi</taxon>
        <taxon>Dikarya</taxon>
        <taxon>Ascomycota</taxon>
        <taxon>Pezizomycotina</taxon>
        <taxon>Sordariomycetes</taxon>
        <taxon>Hypocreomycetidae</taxon>
        <taxon>Glomerellales</taxon>
        <taxon>Glomerellaceae</taxon>
        <taxon>Colletotrichum</taxon>
        <taxon>Colletotrichum orchidearum species complex</taxon>
    </lineage>
</organism>
<gene>
    <name evidence="6" type="ORF">CSOJ01_14968</name>
</gene>
<dbReference type="InterPro" id="IPR036770">
    <property type="entry name" value="Ankyrin_rpt-contain_sf"/>
</dbReference>
<dbReference type="SMART" id="SM00248">
    <property type="entry name" value="ANK"/>
    <property type="match status" value="15"/>
</dbReference>
<dbReference type="InterPro" id="IPR002110">
    <property type="entry name" value="Ankyrin_rpt"/>
</dbReference>
<dbReference type="SUPFAM" id="SSF48403">
    <property type="entry name" value="Ankyrin repeat"/>
    <property type="match status" value="2"/>
</dbReference>
<dbReference type="Pfam" id="PF24883">
    <property type="entry name" value="NPHP3_N"/>
    <property type="match status" value="1"/>
</dbReference>
<dbReference type="AlphaFoldDB" id="A0A8H6INL6"/>
<feature type="repeat" description="ANK" evidence="3">
    <location>
        <begin position="947"/>
        <end position="979"/>
    </location>
</feature>
<feature type="repeat" description="ANK" evidence="3">
    <location>
        <begin position="812"/>
        <end position="844"/>
    </location>
</feature>
<dbReference type="PANTHER" id="PTHR24198">
    <property type="entry name" value="ANKYRIN REPEAT AND PROTEIN KINASE DOMAIN-CONTAINING PROTEIN"/>
    <property type="match status" value="1"/>
</dbReference>
<dbReference type="Pfam" id="PF12796">
    <property type="entry name" value="Ank_2"/>
    <property type="match status" value="5"/>
</dbReference>
<dbReference type="InterPro" id="IPR056884">
    <property type="entry name" value="NPHP3-like_N"/>
</dbReference>
<evidence type="ECO:0000259" key="5">
    <source>
        <dbReference type="Pfam" id="PF24883"/>
    </source>
</evidence>
<evidence type="ECO:0000256" key="1">
    <source>
        <dbReference type="ARBA" id="ARBA00022737"/>
    </source>
</evidence>
<dbReference type="Gene3D" id="3.40.50.300">
    <property type="entry name" value="P-loop containing nucleotide triphosphate hydrolases"/>
    <property type="match status" value="1"/>
</dbReference>
<evidence type="ECO:0000256" key="4">
    <source>
        <dbReference type="SAM" id="MobiDB-lite"/>
    </source>
</evidence>
<feature type="repeat" description="ANK" evidence="3">
    <location>
        <begin position="679"/>
        <end position="711"/>
    </location>
</feature>
<proteinExistence type="predicted"/>
<sequence length="1099" mass="121732">MSSSVGNHGEGAQTLHSGTGSQHINAGEGSLSVDNRRYYQFAVNTALENRLQLQRLMHQDGEDLFSMLNGSSNAPSIFDIADWLGNFSQVTFVERHRLLLSQRTPDTGEWLLSSQDFLDWQMGVGSWLWLSGIIGAGKSTLASIAVAHLEKPTQGERHSCCVYAYFQDDDDDGSHPTLESIYASLLGQLLRRLGPGHRVSELLQQRFSEPNSCNNSLIPGEYIDLLNAESSSFATVFLVVDALENCRNEGDSKVQSRFLRGLRQLNQNWNVVITCRQGTIMGGRLDSDKEMAVKATPDDIKLYVEARITEDSDLSRLTWKGLDDDPAFMENICNIVIEKAQGMFLLAKMHMDYLAEQHFLGDFRVALGQLPDSREKAFDAAFQRIERQGDFERRVAWHVLSWVAFSAQPVIVDEVSHAFAVKRQTGALNDEYLPSRDLLTSSCAGVVVIDKESGQLRPIHDAVLRRIRESEHLPDDPNRDIATACLAYLSLSNFALSSPSESDISELVQKYPLLRYASKHWLLHLNRVKDANEVIEAQTLSFLENKACLSVSFRVNNPSSTNEISGLHACAHLGADKLAHKLLERNADLNARTETEQTPLHWAITYRKHEMAKLLLQKGAQANARDGHRNTPLHTLVSSLCDVKDVEDQAVQTDVSNNVRNLIILLVENGAEIDLEDRKGWTSLRRAIVYGKIGLAELLLDHGSDVNRRFEDGWTALGHAAQHGIKPLVLLLLQYKADVDLREGDQGLTPLMKAIRQEHRSVAGLLLDHGADANAIFANRSTPLIRASREAQEWAVWLLLRRGALVDSHDANGLTALSYAVKSGQKSIAWLLCEEGASLGLRDKINGRTVLHYAAERGDFSSAWYLIEKGVLVDAAGFDGIQPLHIAAKQGHAKLIDLFIDHGDNIVNQQDKSGLTALHYAVRSKHLECVSLLLTKGANPNIADGKKAMTSLHDAVFWQILECVSLLLEKGADPNAVDGKKATPLHFAAWCDEEFSQLLLNAKADATIQDDEGRTALHRAVAQGNMPTTWRLAKVKECLDVRDKNGKTALIYAAEKGDELATLCLVNNGANTGIQDAKNWIAQDYAVDKQYSLIVSLLH</sequence>
<feature type="domain" description="Nephrocystin 3-like N-terminal" evidence="5">
    <location>
        <begin position="106"/>
        <end position="276"/>
    </location>
</feature>
<dbReference type="PANTHER" id="PTHR24198:SF165">
    <property type="entry name" value="ANKYRIN REPEAT-CONTAINING PROTEIN-RELATED"/>
    <property type="match status" value="1"/>
</dbReference>
<dbReference type="EMBL" id="WIGN01000557">
    <property type="protein sequence ID" value="KAF6788726.1"/>
    <property type="molecule type" value="Genomic_DNA"/>
</dbReference>
<feature type="compositionally biased region" description="Polar residues" evidence="4">
    <location>
        <begin position="14"/>
        <end position="24"/>
    </location>
</feature>
<dbReference type="Gene3D" id="1.25.40.20">
    <property type="entry name" value="Ankyrin repeat-containing domain"/>
    <property type="match status" value="5"/>
</dbReference>
<evidence type="ECO:0000313" key="6">
    <source>
        <dbReference type="EMBL" id="KAF6788726.1"/>
    </source>
</evidence>
<dbReference type="PROSITE" id="PS50297">
    <property type="entry name" value="ANK_REP_REGION"/>
    <property type="match status" value="9"/>
</dbReference>
<feature type="repeat" description="ANK" evidence="3">
    <location>
        <begin position="746"/>
        <end position="778"/>
    </location>
</feature>
<dbReference type="Proteomes" id="UP000652219">
    <property type="component" value="Unassembled WGS sequence"/>
</dbReference>
<feature type="repeat" description="ANK" evidence="3">
    <location>
        <begin position="595"/>
        <end position="627"/>
    </location>
</feature>
<reference evidence="6 7" key="1">
    <citation type="journal article" date="2020" name="Phytopathology">
        <title>Genome Sequence Resources of Colletotrichum truncatum, C. plurivorum, C. musicola, and C. sojae: Four Species Pathogenic to Soybean (Glycine max).</title>
        <authorList>
            <person name="Rogerio F."/>
            <person name="Boufleur T.R."/>
            <person name="Ciampi-Guillardi M."/>
            <person name="Sukno S.A."/>
            <person name="Thon M.R."/>
            <person name="Massola Junior N.S."/>
            <person name="Baroncelli R."/>
        </authorList>
    </citation>
    <scope>NUCLEOTIDE SEQUENCE [LARGE SCALE GENOMIC DNA]</scope>
    <source>
        <strain evidence="6 7">LFN0009</strain>
    </source>
</reference>
<dbReference type="InterPro" id="IPR027417">
    <property type="entry name" value="P-loop_NTPase"/>
</dbReference>